<evidence type="ECO:0000313" key="2">
    <source>
        <dbReference type="EMBL" id="OXS79205.1"/>
    </source>
</evidence>
<dbReference type="STRING" id="1017273.SAMN05443094_102297"/>
<dbReference type="EMBL" id="MWSK01000002">
    <property type="protein sequence ID" value="OXS79205.1"/>
    <property type="molecule type" value="Genomic_DNA"/>
</dbReference>
<accession>A0A1N6S2Y2</accession>
<feature type="transmembrane region" description="Helical" evidence="1">
    <location>
        <begin position="336"/>
        <end position="355"/>
    </location>
</feature>
<reference evidence="5" key="2">
    <citation type="submission" date="2017-03" db="EMBL/GenBank/DDBJ databases">
        <title>Bacillus sp. V-88(T) DSM27956, whole genome shotgun sequencing project.</title>
        <authorList>
            <person name="Dastager S.G."/>
            <person name="Neurgaonkar P.S."/>
            <person name="Dharne M.S."/>
        </authorList>
    </citation>
    <scope>NUCLEOTIDE SEQUENCE [LARGE SCALE GENOMIC DNA]</scope>
    <source>
        <strain evidence="5">DSM 25145</strain>
    </source>
</reference>
<dbReference type="EMBL" id="FTLX01000002">
    <property type="protein sequence ID" value="SIQ35425.1"/>
    <property type="molecule type" value="Genomic_DNA"/>
</dbReference>
<gene>
    <name evidence="2" type="ORF">B1B05_05380</name>
    <name evidence="3" type="ORF">SAMN05443094_102297</name>
</gene>
<feature type="transmembrane region" description="Helical" evidence="1">
    <location>
        <begin position="301"/>
        <end position="324"/>
    </location>
</feature>
<reference evidence="2" key="3">
    <citation type="submission" date="2017-03" db="EMBL/GenBank/DDBJ databases">
        <authorList>
            <person name="Dastager S.G."/>
            <person name="Neurgaonkar P.S."/>
            <person name="Dharne M.S."/>
        </authorList>
    </citation>
    <scope>NUCLEOTIDE SEQUENCE</scope>
    <source>
        <strain evidence="2">DSM 25145</strain>
    </source>
</reference>
<feature type="transmembrane region" description="Helical" evidence="1">
    <location>
        <begin position="239"/>
        <end position="257"/>
    </location>
</feature>
<dbReference type="PANTHER" id="PTHR39177">
    <property type="entry name" value="ABC TRANSPORTER PERMEASE YTRC-RELATED"/>
    <property type="match status" value="1"/>
</dbReference>
<keyword evidence="1" id="KW-1133">Transmembrane helix</keyword>
<dbReference type="AlphaFoldDB" id="A0A1N6S2Y2"/>
<keyword evidence="1" id="KW-0812">Transmembrane</keyword>
<feature type="transmembrane region" description="Helical" evidence="1">
    <location>
        <begin position="62"/>
        <end position="87"/>
    </location>
</feature>
<evidence type="ECO:0000313" key="3">
    <source>
        <dbReference type="EMBL" id="SIQ35425.1"/>
    </source>
</evidence>
<dbReference type="OrthoDB" id="1706490at2"/>
<proteinExistence type="predicted"/>
<dbReference type="Proteomes" id="UP000215545">
    <property type="component" value="Unassembled WGS sequence"/>
</dbReference>
<reference evidence="3 4" key="1">
    <citation type="submission" date="2017-01" db="EMBL/GenBank/DDBJ databases">
        <authorList>
            <person name="Mah S.A."/>
            <person name="Swanson W.J."/>
            <person name="Moy G.W."/>
            <person name="Vacquier V.D."/>
        </authorList>
    </citation>
    <scope>NUCLEOTIDE SEQUENCE [LARGE SCALE GENOMIC DNA]</scope>
    <source>
        <strain evidence="3 4">NIO-1016</strain>
    </source>
</reference>
<dbReference type="InterPro" id="IPR053046">
    <property type="entry name" value="ABC-5_transporter"/>
</dbReference>
<feature type="transmembrane region" description="Helical" evidence="1">
    <location>
        <begin position="20"/>
        <end position="42"/>
    </location>
</feature>
<keyword evidence="1" id="KW-0472">Membrane</keyword>
<feature type="transmembrane region" description="Helical" evidence="1">
    <location>
        <begin position="269"/>
        <end position="295"/>
    </location>
</feature>
<evidence type="ECO:0000256" key="1">
    <source>
        <dbReference type="SAM" id="Phobius"/>
    </source>
</evidence>
<sequence>MKSGILSFNKGLFSQHARSVLWISVFFLLSQIILLPLGMLVVRREEWGIQSILETNPDNVLLTISFSVQYVTYLIFPVLAGIILTSYMTKKGSSDFMHSLPFKRESLLTHVYAAGAASLVLPIVINAAIVLIMRPFVHPISYTIGDIAEWAGLSAFIVLFLFIVTVLIGLFIGPAILQGVMAYGIFIIPAILVVLTLTNARYFVNGLAVDSYTTKIMEEGIFFIRAGAYEAKPFTGTEWLVYIALAAAAVAISYYVYKVRPAEAVDETIVFPFFRWAFIFVLTFGAMMIGGLYFAELLGGTSAWMITGYVIGALAGYTLLQMIVQKSLRLIWPWKGFALFAALMVVLLIPGMLFAKSYENAVPDSTDITKVYVGESNEPFENEFYMEEQKALLQPDAGFMTGADSIKQVRSMHSRLIGMDNGLGLMEAYPVTIIYELSDGSVLRRQYNVDVDSVADAAGELRSNPEFIKASSSLFALKSWDAFKYLTVQNEAFGSSPVANVADEKTASAIINAMKQDVLSRNTQVLSGDFYSSAGWIEATVGDNMNQLNISQAINLSDEQTINVIRESVPNGQTFASADMVEEAYIVQTPDRASVQQLTDFVWSGEEEVDLSKIPLDSRKVADQEELTALMNPAGLTTEAGSRMLVLKWKGNPGFETTTIASLKE</sequence>
<feature type="transmembrane region" description="Helical" evidence="1">
    <location>
        <begin position="107"/>
        <end position="133"/>
    </location>
</feature>
<dbReference type="PANTHER" id="PTHR39177:SF1">
    <property type="entry name" value="ABC TRANSPORTER PERMEASE YTRC-RELATED"/>
    <property type="match status" value="1"/>
</dbReference>
<name>A0A1N6S2Y2_9BACI</name>
<dbReference type="Proteomes" id="UP000186385">
    <property type="component" value="Unassembled WGS sequence"/>
</dbReference>
<evidence type="ECO:0000313" key="5">
    <source>
        <dbReference type="Proteomes" id="UP000215545"/>
    </source>
</evidence>
<feature type="transmembrane region" description="Helical" evidence="1">
    <location>
        <begin position="180"/>
        <end position="204"/>
    </location>
</feature>
<feature type="transmembrane region" description="Helical" evidence="1">
    <location>
        <begin position="153"/>
        <end position="173"/>
    </location>
</feature>
<dbReference type="RefSeq" id="WP_045849062.1">
    <property type="nucleotide sequence ID" value="NZ_FTLX01000002.1"/>
</dbReference>
<keyword evidence="5" id="KW-1185">Reference proteome</keyword>
<protein>
    <submittedName>
        <fullName evidence="3">ABC-2 type transport system permease protein</fullName>
    </submittedName>
</protein>
<organism evidence="3 4">
    <name type="scientific">Domibacillus enclensis</name>
    <dbReference type="NCBI Taxonomy" id="1017273"/>
    <lineage>
        <taxon>Bacteria</taxon>
        <taxon>Bacillati</taxon>
        <taxon>Bacillota</taxon>
        <taxon>Bacilli</taxon>
        <taxon>Bacillales</taxon>
        <taxon>Bacillaceae</taxon>
        <taxon>Domibacillus</taxon>
    </lineage>
</organism>
<evidence type="ECO:0000313" key="4">
    <source>
        <dbReference type="Proteomes" id="UP000186385"/>
    </source>
</evidence>